<keyword evidence="9" id="KW-1185">Reference proteome</keyword>
<gene>
    <name evidence="8" type="ORF">SAY87_028222</name>
</gene>
<feature type="domain" description="OVATE" evidence="7">
    <location>
        <begin position="236"/>
        <end position="300"/>
    </location>
</feature>
<evidence type="ECO:0000256" key="1">
    <source>
        <dbReference type="ARBA" id="ARBA00004123"/>
    </source>
</evidence>
<protein>
    <recommendedName>
        <fullName evidence="6">Transcription repressor</fullName>
    </recommendedName>
    <alternativeName>
        <fullName evidence="6">Ovate family protein</fullName>
    </alternativeName>
</protein>
<reference evidence="8 9" key="1">
    <citation type="journal article" date="2023" name="Hortic Res">
        <title>Pangenome of water caltrop reveals structural variations and asymmetric subgenome divergence after allopolyploidization.</title>
        <authorList>
            <person name="Zhang X."/>
            <person name="Chen Y."/>
            <person name="Wang L."/>
            <person name="Yuan Y."/>
            <person name="Fang M."/>
            <person name="Shi L."/>
            <person name="Lu R."/>
            <person name="Comes H.P."/>
            <person name="Ma Y."/>
            <person name="Chen Y."/>
            <person name="Huang G."/>
            <person name="Zhou Y."/>
            <person name="Zheng Z."/>
            <person name="Qiu Y."/>
        </authorList>
    </citation>
    <scope>NUCLEOTIDE SEQUENCE [LARGE SCALE GENOMIC DNA]</scope>
    <source>
        <tissue evidence="8">Roots</tissue>
    </source>
</reference>
<dbReference type="InterPro" id="IPR038933">
    <property type="entry name" value="Ovate"/>
</dbReference>
<proteinExistence type="predicted"/>
<name>A0AAN7KNZ3_9MYRT</name>
<dbReference type="Pfam" id="PF04844">
    <property type="entry name" value="Ovate"/>
    <property type="match status" value="1"/>
</dbReference>
<dbReference type="GO" id="GO:0005634">
    <property type="term" value="C:nucleus"/>
    <property type="evidence" value="ECO:0007669"/>
    <property type="project" value="UniProtKB-SubCell"/>
</dbReference>
<dbReference type="NCBIfam" id="TIGR01568">
    <property type="entry name" value="A_thal_3678"/>
    <property type="match status" value="1"/>
</dbReference>
<comment type="caution">
    <text evidence="8">The sequence shown here is derived from an EMBL/GenBank/DDBJ whole genome shotgun (WGS) entry which is preliminary data.</text>
</comment>
<evidence type="ECO:0000256" key="4">
    <source>
        <dbReference type="ARBA" id="ARBA00023163"/>
    </source>
</evidence>
<accession>A0AAN7KNZ3</accession>
<organism evidence="8 9">
    <name type="scientific">Trapa incisa</name>
    <dbReference type="NCBI Taxonomy" id="236973"/>
    <lineage>
        <taxon>Eukaryota</taxon>
        <taxon>Viridiplantae</taxon>
        <taxon>Streptophyta</taxon>
        <taxon>Embryophyta</taxon>
        <taxon>Tracheophyta</taxon>
        <taxon>Spermatophyta</taxon>
        <taxon>Magnoliopsida</taxon>
        <taxon>eudicotyledons</taxon>
        <taxon>Gunneridae</taxon>
        <taxon>Pentapetalae</taxon>
        <taxon>rosids</taxon>
        <taxon>malvids</taxon>
        <taxon>Myrtales</taxon>
        <taxon>Lythraceae</taxon>
        <taxon>Trapa</taxon>
    </lineage>
</organism>
<dbReference type="GO" id="GO:0045892">
    <property type="term" value="P:negative regulation of DNA-templated transcription"/>
    <property type="evidence" value="ECO:0007669"/>
    <property type="project" value="UniProtKB-UniRule"/>
</dbReference>
<evidence type="ECO:0000256" key="2">
    <source>
        <dbReference type="ARBA" id="ARBA00022491"/>
    </source>
</evidence>
<sequence length="379" mass="41542">MNTTHNQSIKRAFLSSLSAGGLLEGPSILLAWPLEKPVNIRSGNENPLDLHEPLEETHKGSCEMTRQTYQRVGAEVTVERTHSFSLGALTLDSEMSNTILLWKNFHLCFFKFKCLLPPQSPPSLPPSHPPPPEEYYALVTAPASVNTTITTSSYENSSNHSTFLTPNTTEDPFLASSDNGSDFSAAAASMPDLASIYSNQRFFFSSPGRSNSILDSSESPPPPSTAIVAGTGGFTVQKYSSDPCGDFQRSMQEMIEARDIKDLNDDSWEYLHELLLCYMAVNPKQTRKFILEAFTDIVLLLMSRPPPQPPRADLAVYGQTEKADQFPTQQFEKDDGSEGLRRLTTINFPAFSGLFAILIAAGAAAPDDIPTCTSGFNQV</sequence>
<dbReference type="PROSITE" id="PS51754">
    <property type="entry name" value="OVATE"/>
    <property type="match status" value="1"/>
</dbReference>
<keyword evidence="2 6" id="KW-0678">Repressor</keyword>
<evidence type="ECO:0000256" key="5">
    <source>
        <dbReference type="ARBA" id="ARBA00023242"/>
    </source>
</evidence>
<comment type="function">
    <text evidence="6">Transcriptional repressor that regulates multiple aspects of plant growth and development.</text>
</comment>
<evidence type="ECO:0000313" key="8">
    <source>
        <dbReference type="EMBL" id="KAK4773203.1"/>
    </source>
</evidence>
<dbReference type="EMBL" id="JAXIOK010000004">
    <property type="protein sequence ID" value="KAK4773203.1"/>
    <property type="molecule type" value="Genomic_DNA"/>
</dbReference>
<keyword evidence="4 6" id="KW-0804">Transcription</keyword>
<evidence type="ECO:0000256" key="3">
    <source>
        <dbReference type="ARBA" id="ARBA00023015"/>
    </source>
</evidence>
<dbReference type="InterPro" id="IPR006458">
    <property type="entry name" value="Ovate_C"/>
</dbReference>
<dbReference type="AlphaFoldDB" id="A0AAN7KNZ3"/>
<dbReference type="Proteomes" id="UP001345219">
    <property type="component" value="Chromosome 22"/>
</dbReference>
<keyword evidence="3 6" id="KW-0805">Transcription regulation</keyword>
<keyword evidence="5 6" id="KW-0539">Nucleus</keyword>
<dbReference type="PANTHER" id="PTHR33057:SF175">
    <property type="entry name" value="TRANSCRIPTION REPRESSOR OFP12"/>
    <property type="match status" value="1"/>
</dbReference>
<evidence type="ECO:0000256" key="6">
    <source>
        <dbReference type="RuleBase" id="RU367028"/>
    </source>
</evidence>
<evidence type="ECO:0000259" key="7">
    <source>
        <dbReference type="PROSITE" id="PS51754"/>
    </source>
</evidence>
<evidence type="ECO:0000313" key="9">
    <source>
        <dbReference type="Proteomes" id="UP001345219"/>
    </source>
</evidence>
<dbReference type="PANTHER" id="PTHR33057">
    <property type="entry name" value="TRANSCRIPTION REPRESSOR OFP7-RELATED"/>
    <property type="match status" value="1"/>
</dbReference>
<comment type="subcellular location">
    <subcellularLocation>
        <location evidence="1 6">Nucleus</location>
    </subcellularLocation>
</comment>